<dbReference type="InterPro" id="IPR036950">
    <property type="entry name" value="PBP_transglycosylase"/>
</dbReference>
<dbReference type="GO" id="GO:0030288">
    <property type="term" value="C:outer membrane-bounded periplasmic space"/>
    <property type="evidence" value="ECO:0007669"/>
    <property type="project" value="TreeGrafter"/>
</dbReference>
<evidence type="ECO:0000313" key="3">
    <source>
        <dbReference type="EMBL" id="AKS46442.1"/>
    </source>
</evidence>
<dbReference type="InterPro" id="IPR001264">
    <property type="entry name" value="Glyco_trans_51"/>
</dbReference>
<dbReference type="KEGG" id="otm:OSB_19020"/>
<sequence length="203" mass="22359">MIRLFLNLALLAFPIGVFAQDVDCPEVTSLRDAPVFDFSQSYPEELLQSVVMAEDRNYYSSFFGTSTITLQVAKQFSVPTQRTVASRAIELCLALKLADEFTQDEILTMWLQSRYFGRRCYGVENASEQLFGVTVENAQMSDFITLAALAKSPVRGHQDRAHLAQYFALAVENGVIAGLLSEDVADALIAQGPSTILDGNCAE</sequence>
<dbReference type="InterPro" id="IPR023346">
    <property type="entry name" value="Lysozyme-like_dom_sf"/>
</dbReference>
<dbReference type="RefSeq" id="WP_049834743.1">
    <property type="nucleotide sequence ID" value="NZ_CP012160.1"/>
</dbReference>
<dbReference type="InterPro" id="IPR050396">
    <property type="entry name" value="Glycosyltr_51/Transpeptidase"/>
</dbReference>
<proteinExistence type="predicted"/>
<dbReference type="PANTHER" id="PTHR32282:SF33">
    <property type="entry name" value="PEPTIDOGLYCAN GLYCOSYLTRANSFERASE"/>
    <property type="match status" value="1"/>
</dbReference>
<dbReference type="OrthoDB" id="9766909at2"/>
<keyword evidence="4" id="KW-1185">Reference proteome</keyword>
<comment type="pathway">
    <text evidence="1">Cell wall biogenesis; peptidoglycan biosynthesis.</text>
</comment>
<gene>
    <name evidence="3" type="primary">mrcA_2</name>
    <name evidence="3" type="ORF">OSB_19020</name>
</gene>
<dbReference type="PANTHER" id="PTHR32282">
    <property type="entry name" value="BINDING PROTEIN TRANSPEPTIDASE, PUTATIVE-RELATED"/>
    <property type="match status" value="1"/>
</dbReference>
<dbReference type="STRING" id="1458307.OSB_19020"/>
<dbReference type="SUPFAM" id="SSF53955">
    <property type="entry name" value="Lysozyme-like"/>
    <property type="match status" value="1"/>
</dbReference>
<reference evidence="3 4" key="1">
    <citation type="journal article" date="2015" name="Genome Announc.">
        <title>Closed Genome Sequence of Octadecabacter temperatus SB1, the First Mesophilic Species of the Genus Octadecabacter.</title>
        <authorList>
            <person name="Voget S."/>
            <person name="Billerbeck S."/>
            <person name="Simon M."/>
            <person name="Daniel R."/>
        </authorList>
    </citation>
    <scope>NUCLEOTIDE SEQUENCE [LARGE SCALE GENOMIC DNA]</scope>
    <source>
        <strain evidence="3 4">SB1</strain>
    </source>
</reference>
<dbReference type="GO" id="GO:0008955">
    <property type="term" value="F:peptidoglycan glycosyltransferase activity"/>
    <property type="evidence" value="ECO:0007669"/>
    <property type="project" value="TreeGrafter"/>
</dbReference>
<evidence type="ECO:0000256" key="2">
    <source>
        <dbReference type="ARBA" id="ARBA00022679"/>
    </source>
</evidence>
<protein>
    <submittedName>
        <fullName evidence="3">Penicillin-binding protein 1A</fullName>
    </submittedName>
</protein>
<dbReference type="Pfam" id="PF00912">
    <property type="entry name" value="Transgly"/>
    <property type="match status" value="1"/>
</dbReference>
<name>A0A0K0Y6H0_9RHOB</name>
<dbReference type="GO" id="GO:0009252">
    <property type="term" value="P:peptidoglycan biosynthetic process"/>
    <property type="evidence" value="ECO:0007669"/>
    <property type="project" value="TreeGrafter"/>
</dbReference>
<evidence type="ECO:0000313" key="4">
    <source>
        <dbReference type="Proteomes" id="UP000067444"/>
    </source>
</evidence>
<evidence type="ECO:0000256" key="1">
    <source>
        <dbReference type="ARBA" id="ARBA00004752"/>
    </source>
</evidence>
<dbReference type="EMBL" id="CP012160">
    <property type="protein sequence ID" value="AKS46442.1"/>
    <property type="molecule type" value="Genomic_DNA"/>
</dbReference>
<keyword evidence="2" id="KW-0808">Transferase</keyword>
<dbReference type="Gene3D" id="1.10.3810.10">
    <property type="entry name" value="Biosynthetic peptidoglycan transglycosylase-like"/>
    <property type="match status" value="1"/>
</dbReference>
<dbReference type="Proteomes" id="UP000067444">
    <property type="component" value="Chromosome"/>
</dbReference>
<organism evidence="3 4">
    <name type="scientific">Octadecabacter temperatus</name>
    <dbReference type="NCBI Taxonomy" id="1458307"/>
    <lineage>
        <taxon>Bacteria</taxon>
        <taxon>Pseudomonadati</taxon>
        <taxon>Pseudomonadota</taxon>
        <taxon>Alphaproteobacteria</taxon>
        <taxon>Rhodobacterales</taxon>
        <taxon>Roseobacteraceae</taxon>
        <taxon>Octadecabacter</taxon>
    </lineage>
</organism>
<accession>A0A0K0Y6H0</accession>
<dbReference type="AlphaFoldDB" id="A0A0K0Y6H0"/>